<evidence type="ECO:0000256" key="3">
    <source>
        <dbReference type="ARBA" id="ARBA00004763"/>
    </source>
</evidence>
<feature type="domain" description="Pterin-binding" evidence="9">
    <location>
        <begin position="98"/>
        <end position="352"/>
    </location>
</feature>
<proteinExistence type="predicted"/>
<evidence type="ECO:0000256" key="5">
    <source>
        <dbReference type="ARBA" id="ARBA00022679"/>
    </source>
</evidence>
<reference evidence="10 11" key="1">
    <citation type="submission" date="2021-07" db="EMBL/GenBank/DDBJ databases">
        <title>Alteriqipengyuania abyssalis NZ-12B nov, sp.nov isolated from deep sea sponge in pacific ocean.</title>
        <authorList>
            <person name="Tareen S."/>
            <person name="Wink J."/>
        </authorList>
    </citation>
    <scope>NUCLEOTIDE SEQUENCE [LARGE SCALE GENOMIC DNA]</scope>
    <source>
        <strain evidence="10 11">NZ-12B</strain>
    </source>
</reference>
<dbReference type="EMBL" id="JAHWXP010000001">
    <property type="protein sequence ID" value="MBY8336356.1"/>
    <property type="molecule type" value="Genomic_DNA"/>
</dbReference>
<keyword evidence="11" id="KW-1185">Reference proteome</keyword>
<dbReference type="PANTHER" id="PTHR20941">
    <property type="entry name" value="FOLATE SYNTHESIS PROTEINS"/>
    <property type="match status" value="1"/>
</dbReference>
<evidence type="ECO:0000256" key="7">
    <source>
        <dbReference type="ARBA" id="ARBA00022842"/>
    </source>
</evidence>
<dbReference type="PROSITE" id="PS50972">
    <property type="entry name" value="PTERIN_BINDING"/>
    <property type="match status" value="1"/>
</dbReference>
<dbReference type="Gene3D" id="3.20.20.20">
    <property type="entry name" value="Dihydropteroate synthase-like"/>
    <property type="match status" value="1"/>
</dbReference>
<dbReference type="CDD" id="cd00739">
    <property type="entry name" value="DHPS"/>
    <property type="match status" value="1"/>
</dbReference>
<dbReference type="RefSeq" id="WP_222824021.1">
    <property type="nucleotide sequence ID" value="NZ_JAHWXP010000001.1"/>
</dbReference>
<keyword evidence="6" id="KW-0479">Metal-binding</keyword>
<organism evidence="10 11">
    <name type="scientific">Alteriqipengyuania abyssalis</name>
    <dbReference type="NCBI Taxonomy" id="2860200"/>
    <lineage>
        <taxon>Bacteria</taxon>
        <taxon>Pseudomonadati</taxon>
        <taxon>Pseudomonadota</taxon>
        <taxon>Alphaproteobacteria</taxon>
        <taxon>Sphingomonadales</taxon>
        <taxon>Erythrobacteraceae</taxon>
        <taxon>Alteriqipengyuania</taxon>
    </lineage>
</organism>
<evidence type="ECO:0000256" key="4">
    <source>
        <dbReference type="ARBA" id="ARBA00012458"/>
    </source>
</evidence>
<dbReference type="PROSITE" id="PS00793">
    <property type="entry name" value="DHPS_2"/>
    <property type="match status" value="1"/>
</dbReference>
<dbReference type="EC" id="2.5.1.15" evidence="4"/>
<dbReference type="PROSITE" id="PS00792">
    <property type="entry name" value="DHPS_1"/>
    <property type="match status" value="1"/>
</dbReference>
<dbReference type="SUPFAM" id="SSF51717">
    <property type="entry name" value="Dihydropteroate synthetase-like"/>
    <property type="match status" value="1"/>
</dbReference>
<comment type="pathway">
    <text evidence="3">Cofactor biosynthesis; tetrahydrofolate biosynthesis; 7,8-dihydrofolate from 2-amino-4-hydroxy-6-hydroxymethyl-7,8-dihydropteridine diphosphate and 4-aminobenzoate: step 1/2.</text>
</comment>
<dbReference type="InterPro" id="IPR045031">
    <property type="entry name" value="DHP_synth-like"/>
</dbReference>
<dbReference type="NCBIfam" id="TIGR01496">
    <property type="entry name" value="DHPS"/>
    <property type="match status" value="1"/>
</dbReference>
<sequence length="370" mass="38853">MSETVYIRPIGFAPGPQSEEGDAIRLAGGLVYASRFAVIYRRDGQVVERWRASPETIAQVLGELPDSVAAEAEAQWGNLRMAHPALELGARTVRLDQPQVMGILNVTPDSFSDGGKHVDDPAGTREAIGAMVEAGASIIDIGGESTRPGAEAVWEEEEIRRVVPAVEAAASMGAAVSIDTRRAGTMEAALQAGAGIVNDVSALRYDPRSAELVAKTGCPVVLMHAPGSGNDLHEGGSYESVVFDVFDALRERRDAAVAAGIAREKILLDPGLGFGKSLTDNLALINALPLLHALGQPILFGASRKRMIGALSKEAAADARLGGSIALALAAMDAGAQLLRVHDVPETVQARDVWRGLRDAALTDFSDLPS</sequence>
<comment type="catalytic activity">
    <reaction evidence="1">
        <text>(7,8-dihydropterin-6-yl)methyl diphosphate + 4-aminobenzoate = 7,8-dihydropteroate + diphosphate</text>
        <dbReference type="Rhea" id="RHEA:19949"/>
        <dbReference type="ChEBI" id="CHEBI:17836"/>
        <dbReference type="ChEBI" id="CHEBI:17839"/>
        <dbReference type="ChEBI" id="CHEBI:33019"/>
        <dbReference type="ChEBI" id="CHEBI:72950"/>
        <dbReference type="EC" id="2.5.1.15"/>
    </reaction>
</comment>
<keyword evidence="8" id="KW-0289">Folate biosynthesis</keyword>
<dbReference type="InterPro" id="IPR006390">
    <property type="entry name" value="DHP_synth_dom"/>
</dbReference>
<evidence type="ECO:0000256" key="6">
    <source>
        <dbReference type="ARBA" id="ARBA00022723"/>
    </source>
</evidence>
<dbReference type="PANTHER" id="PTHR20941:SF1">
    <property type="entry name" value="FOLIC ACID SYNTHESIS PROTEIN FOL1"/>
    <property type="match status" value="1"/>
</dbReference>
<dbReference type="InterPro" id="IPR000489">
    <property type="entry name" value="Pterin-binding_dom"/>
</dbReference>
<evidence type="ECO:0000259" key="9">
    <source>
        <dbReference type="PROSITE" id="PS50972"/>
    </source>
</evidence>
<evidence type="ECO:0000256" key="2">
    <source>
        <dbReference type="ARBA" id="ARBA00001946"/>
    </source>
</evidence>
<dbReference type="Proteomes" id="UP000759298">
    <property type="component" value="Unassembled WGS sequence"/>
</dbReference>
<dbReference type="Pfam" id="PF00809">
    <property type="entry name" value="Pterin_bind"/>
    <property type="match status" value="1"/>
</dbReference>
<accession>A0ABS7PBI4</accession>
<evidence type="ECO:0000256" key="8">
    <source>
        <dbReference type="ARBA" id="ARBA00022909"/>
    </source>
</evidence>
<dbReference type="InterPro" id="IPR011005">
    <property type="entry name" value="Dihydropteroate_synth-like_sf"/>
</dbReference>
<name>A0ABS7PBI4_9SPHN</name>
<gene>
    <name evidence="10" type="primary">folP</name>
    <name evidence="10" type="ORF">KYN89_04785</name>
</gene>
<comment type="cofactor">
    <cofactor evidence="2">
        <name>Mg(2+)</name>
        <dbReference type="ChEBI" id="CHEBI:18420"/>
    </cofactor>
</comment>
<evidence type="ECO:0000313" key="10">
    <source>
        <dbReference type="EMBL" id="MBY8336356.1"/>
    </source>
</evidence>
<comment type="caution">
    <text evidence="10">The sequence shown here is derived from an EMBL/GenBank/DDBJ whole genome shotgun (WGS) entry which is preliminary data.</text>
</comment>
<keyword evidence="7" id="KW-0460">Magnesium</keyword>
<dbReference type="GO" id="GO:0004156">
    <property type="term" value="F:dihydropteroate synthase activity"/>
    <property type="evidence" value="ECO:0007669"/>
    <property type="project" value="UniProtKB-EC"/>
</dbReference>
<evidence type="ECO:0000256" key="1">
    <source>
        <dbReference type="ARBA" id="ARBA00000012"/>
    </source>
</evidence>
<keyword evidence="5 10" id="KW-0808">Transferase</keyword>
<protein>
    <recommendedName>
        <fullName evidence="4">dihydropteroate synthase</fullName>
        <ecNumber evidence="4">2.5.1.15</ecNumber>
    </recommendedName>
</protein>
<evidence type="ECO:0000313" key="11">
    <source>
        <dbReference type="Proteomes" id="UP000759298"/>
    </source>
</evidence>